<dbReference type="InParanoid" id="A0A7R8UIK1"/>
<reference evidence="1 2" key="1">
    <citation type="submission" date="2020-11" db="EMBL/GenBank/DDBJ databases">
        <authorList>
            <person name="Wallbank WR R."/>
            <person name="Pardo Diaz C."/>
            <person name="Kozak K."/>
            <person name="Martin S."/>
            <person name="Jiggins C."/>
            <person name="Moest M."/>
            <person name="Warren A I."/>
            <person name="Generalovic N T."/>
            <person name="Byers J.R.P. K."/>
            <person name="Montejo-Kovacevich G."/>
            <person name="Yen C E."/>
        </authorList>
    </citation>
    <scope>NUCLEOTIDE SEQUENCE [LARGE SCALE GENOMIC DNA]</scope>
</reference>
<sequence length="98" mass="11471">MHINPIMQFMNELFARKVWSDPAAVAASTGLSVRNPGEGGAEESDSEISRISFTQKYNCILAQRRIQQKEHKRNKARRHKEMMEIEKFRRSIQNLIRK</sequence>
<dbReference type="EMBL" id="LR899010">
    <property type="protein sequence ID" value="CAD7081515.1"/>
    <property type="molecule type" value="Genomic_DNA"/>
</dbReference>
<dbReference type="Proteomes" id="UP000594454">
    <property type="component" value="Chromosome 2"/>
</dbReference>
<protein>
    <submittedName>
        <fullName evidence="1">Uncharacterized protein</fullName>
    </submittedName>
</protein>
<gene>
    <name evidence="1" type="ORF">HERILL_LOCUS4614</name>
</gene>
<dbReference type="AlphaFoldDB" id="A0A7R8UIK1"/>
<keyword evidence="2" id="KW-1185">Reference proteome</keyword>
<evidence type="ECO:0000313" key="2">
    <source>
        <dbReference type="Proteomes" id="UP000594454"/>
    </source>
</evidence>
<name>A0A7R8UIK1_HERIL</name>
<proteinExistence type="predicted"/>
<organism evidence="1 2">
    <name type="scientific">Hermetia illucens</name>
    <name type="common">Black soldier fly</name>
    <dbReference type="NCBI Taxonomy" id="343691"/>
    <lineage>
        <taxon>Eukaryota</taxon>
        <taxon>Metazoa</taxon>
        <taxon>Ecdysozoa</taxon>
        <taxon>Arthropoda</taxon>
        <taxon>Hexapoda</taxon>
        <taxon>Insecta</taxon>
        <taxon>Pterygota</taxon>
        <taxon>Neoptera</taxon>
        <taxon>Endopterygota</taxon>
        <taxon>Diptera</taxon>
        <taxon>Brachycera</taxon>
        <taxon>Stratiomyomorpha</taxon>
        <taxon>Stratiomyidae</taxon>
        <taxon>Hermetiinae</taxon>
        <taxon>Hermetia</taxon>
    </lineage>
</organism>
<evidence type="ECO:0000313" key="1">
    <source>
        <dbReference type="EMBL" id="CAD7081515.1"/>
    </source>
</evidence>
<accession>A0A7R8UIK1</accession>